<dbReference type="InterPro" id="IPR042222">
    <property type="entry name" value="Dynein_2_N"/>
</dbReference>
<dbReference type="Gene3D" id="1.10.8.710">
    <property type="match status" value="1"/>
</dbReference>
<dbReference type="EMBL" id="KZ505645">
    <property type="protein sequence ID" value="PKU48852.1"/>
    <property type="molecule type" value="Genomic_DNA"/>
</dbReference>
<feature type="domain" description="Dynein heavy chain tail" evidence="15">
    <location>
        <begin position="624"/>
        <end position="771"/>
    </location>
</feature>
<dbReference type="InterPro" id="IPR035699">
    <property type="entry name" value="AAA_6"/>
</dbReference>
<dbReference type="Pfam" id="PF08393">
    <property type="entry name" value="DHC_N2"/>
    <property type="match status" value="1"/>
</dbReference>
<dbReference type="FunFam" id="1.10.8.710:FF:000003">
    <property type="entry name" value="Dynein axonemal heavy chain 5"/>
    <property type="match status" value="1"/>
</dbReference>
<dbReference type="InterPro" id="IPR027417">
    <property type="entry name" value="P-loop_NTPase"/>
</dbReference>
<dbReference type="FunFam" id="1.10.287.2620:FF:000003">
    <property type="entry name" value="Dynein, axonemal, heavy chain 5"/>
    <property type="match status" value="1"/>
</dbReference>
<dbReference type="Gene3D" id="3.40.50.300">
    <property type="entry name" value="P-loop containing nucleotide triphosphate hydrolases"/>
    <property type="match status" value="1"/>
</dbReference>
<dbReference type="PANTHER" id="PTHR46532">
    <property type="entry name" value="MALE FERTILITY FACTOR KL5"/>
    <property type="match status" value="1"/>
</dbReference>
<keyword evidence="13" id="KW-0966">Cell projection</keyword>
<evidence type="ECO:0000259" key="16">
    <source>
        <dbReference type="Pfam" id="PF08393"/>
    </source>
</evidence>
<evidence type="ECO:0000256" key="13">
    <source>
        <dbReference type="ARBA" id="ARBA00023273"/>
    </source>
</evidence>
<keyword evidence="12" id="KW-0206">Cytoskeleton</keyword>
<dbReference type="InterPro" id="IPR043157">
    <property type="entry name" value="Dynein_AAA1S"/>
</dbReference>
<evidence type="ECO:0000256" key="7">
    <source>
        <dbReference type="ARBA" id="ARBA00022840"/>
    </source>
</evidence>
<dbReference type="InterPro" id="IPR013594">
    <property type="entry name" value="Dynein_heavy_tail"/>
</dbReference>
<dbReference type="Gene3D" id="1.10.287.2620">
    <property type="match status" value="1"/>
</dbReference>
<dbReference type="InterPro" id="IPR013602">
    <property type="entry name" value="Dynein_heavy_linker"/>
</dbReference>
<feature type="domain" description="Dynein axonemal heavy chain 2/5/8 coiled-coil" evidence="18">
    <location>
        <begin position="1134"/>
        <end position="1242"/>
    </location>
</feature>
<reference evidence="20" key="1">
    <citation type="submission" date="2017-11" db="EMBL/GenBank/DDBJ databases">
        <authorList>
            <person name="Lima N.C."/>
            <person name="Parody-Merino A.M."/>
            <person name="Battley P.F."/>
            <person name="Fidler A.E."/>
            <person name="Prosdocimi F."/>
        </authorList>
    </citation>
    <scope>NUCLEOTIDE SEQUENCE [LARGE SCALE GENOMIC DNA]</scope>
</reference>
<evidence type="ECO:0000313" key="19">
    <source>
        <dbReference type="EMBL" id="PKU48852.1"/>
    </source>
</evidence>
<evidence type="ECO:0000256" key="5">
    <source>
        <dbReference type="ARBA" id="ARBA00022737"/>
    </source>
</evidence>
<evidence type="ECO:0000256" key="8">
    <source>
        <dbReference type="ARBA" id="ARBA00023017"/>
    </source>
</evidence>
<dbReference type="GO" id="GO:0005858">
    <property type="term" value="C:axonemal dynein complex"/>
    <property type="evidence" value="ECO:0007669"/>
    <property type="project" value="TreeGrafter"/>
</dbReference>
<dbReference type="InterPro" id="IPR056759">
    <property type="entry name" value="DYH2-5-8_CC"/>
</dbReference>
<dbReference type="OrthoDB" id="424310at2759"/>
<keyword evidence="20" id="KW-1185">Reference proteome</keyword>
<keyword evidence="6" id="KW-0547">Nucleotide-binding</keyword>
<evidence type="ECO:0000256" key="9">
    <source>
        <dbReference type="ARBA" id="ARBA00023054"/>
    </source>
</evidence>
<evidence type="ECO:0000256" key="10">
    <source>
        <dbReference type="ARBA" id="ARBA00023069"/>
    </source>
</evidence>
<dbReference type="SUPFAM" id="SSF52540">
    <property type="entry name" value="P-loop containing nucleoside triphosphate hydrolases"/>
    <property type="match status" value="1"/>
</dbReference>
<keyword evidence="7" id="KW-0067">ATP-binding</keyword>
<dbReference type="GO" id="GO:0007018">
    <property type="term" value="P:microtubule-based movement"/>
    <property type="evidence" value="ECO:0007669"/>
    <property type="project" value="InterPro"/>
</dbReference>
<reference evidence="20" key="2">
    <citation type="submission" date="2017-12" db="EMBL/GenBank/DDBJ databases">
        <title>Genome sequence of the Bar-tailed Godwit (Limosa lapponica baueri).</title>
        <authorList>
            <person name="Lima N.C.B."/>
            <person name="Parody-Merino A.M."/>
            <person name="Battley P.F."/>
            <person name="Fidler A.E."/>
            <person name="Prosdocimi F."/>
        </authorList>
    </citation>
    <scope>NUCLEOTIDE SEQUENCE [LARGE SCALE GENOMIC DNA]</scope>
</reference>
<dbReference type="Pfam" id="PF08385">
    <property type="entry name" value="DHC_N1"/>
    <property type="match status" value="2"/>
</dbReference>
<evidence type="ECO:0000256" key="12">
    <source>
        <dbReference type="ARBA" id="ARBA00023212"/>
    </source>
</evidence>
<dbReference type="InterPro" id="IPR026983">
    <property type="entry name" value="DHC"/>
</dbReference>
<evidence type="ECO:0000259" key="18">
    <source>
        <dbReference type="Pfam" id="PF25007"/>
    </source>
</evidence>
<feature type="region of interest" description="Disordered" evidence="14">
    <location>
        <begin position="15"/>
        <end position="42"/>
    </location>
</feature>
<protein>
    <submittedName>
        <fullName evidence="19">Dynein heavy chain axonemal-like</fullName>
    </submittedName>
</protein>
<dbReference type="GO" id="GO:0005524">
    <property type="term" value="F:ATP binding"/>
    <property type="evidence" value="ECO:0007669"/>
    <property type="project" value="UniProtKB-KW"/>
</dbReference>
<evidence type="ECO:0000259" key="15">
    <source>
        <dbReference type="Pfam" id="PF08385"/>
    </source>
</evidence>
<dbReference type="GO" id="GO:0005874">
    <property type="term" value="C:microtubule"/>
    <property type="evidence" value="ECO:0007669"/>
    <property type="project" value="UniProtKB-KW"/>
</dbReference>
<gene>
    <name evidence="19" type="ORF">llap_823</name>
</gene>
<feature type="domain" description="Dynein heavy chain linker" evidence="16">
    <location>
        <begin position="1315"/>
        <end position="1563"/>
    </location>
</feature>
<comment type="subcellular location">
    <subcellularLocation>
        <location evidence="1">Cytoplasm</location>
        <location evidence="1">Cytoskeleton</location>
        <location evidence="1">Cilium axoneme</location>
    </subcellularLocation>
</comment>
<keyword evidence="3" id="KW-0963">Cytoplasm</keyword>
<keyword evidence="4" id="KW-0493">Microtubule</keyword>
<dbReference type="GO" id="GO:0051959">
    <property type="term" value="F:dynein light intermediate chain binding"/>
    <property type="evidence" value="ECO:0007669"/>
    <property type="project" value="InterPro"/>
</dbReference>
<dbReference type="Gene3D" id="1.20.140.100">
    <property type="entry name" value="Dynein heavy chain, N-terminal domain 2"/>
    <property type="match status" value="1"/>
</dbReference>
<proteinExistence type="inferred from homology"/>
<name>A0A2I0US34_LIMLA</name>
<dbReference type="Pfam" id="PF12774">
    <property type="entry name" value="AAA_6"/>
    <property type="match status" value="1"/>
</dbReference>
<dbReference type="Proteomes" id="UP000233556">
    <property type="component" value="Unassembled WGS sequence"/>
</dbReference>
<evidence type="ECO:0000256" key="4">
    <source>
        <dbReference type="ARBA" id="ARBA00022701"/>
    </source>
</evidence>
<organism evidence="19 20">
    <name type="scientific">Limosa lapponica baueri</name>
    <dbReference type="NCBI Taxonomy" id="1758121"/>
    <lineage>
        <taxon>Eukaryota</taxon>
        <taxon>Metazoa</taxon>
        <taxon>Chordata</taxon>
        <taxon>Craniata</taxon>
        <taxon>Vertebrata</taxon>
        <taxon>Euteleostomi</taxon>
        <taxon>Archelosauria</taxon>
        <taxon>Archosauria</taxon>
        <taxon>Dinosauria</taxon>
        <taxon>Saurischia</taxon>
        <taxon>Theropoda</taxon>
        <taxon>Coelurosauria</taxon>
        <taxon>Aves</taxon>
        <taxon>Neognathae</taxon>
        <taxon>Neoaves</taxon>
        <taxon>Charadriiformes</taxon>
        <taxon>Scolopacidae</taxon>
        <taxon>Limosa</taxon>
    </lineage>
</organism>
<dbReference type="FunFam" id="3.40.50.300:FF:000044">
    <property type="entry name" value="Dynein heavy chain 5, axonemal"/>
    <property type="match status" value="1"/>
</dbReference>
<feature type="domain" description="Dynein heavy chain tail" evidence="15">
    <location>
        <begin position="260"/>
        <end position="622"/>
    </location>
</feature>
<dbReference type="Pfam" id="PF25007">
    <property type="entry name" value="DYH2-5-8_CC"/>
    <property type="match status" value="1"/>
</dbReference>
<keyword evidence="5" id="KW-0677">Repeat</keyword>
<dbReference type="GO" id="GO:0045505">
    <property type="term" value="F:dynein intermediate chain binding"/>
    <property type="evidence" value="ECO:0007669"/>
    <property type="project" value="InterPro"/>
</dbReference>
<evidence type="ECO:0000256" key="6">
    <source>
        <dbReference type="ARBA" id="ARBA00022741"/>
    </source>
</evidence>
<keyword evidence="10" id="KW-0969">Cilium</keyword>
<dbReference type="FunFam" id="1.20.58.1120:FF:000004">
    <property type="entry name" value="Dynein axonemal heavy chain 5"/>
    <property type="match status" value="1"/>
</dbReference>
<feature type="domain" description="Dynein heavy chain hydrolytic ATP-binding dynein motor region" evidence="17">
    <location>
        <begin position="1766"/>
        <end position="2081"/>
    </location>
</feature>
<sequence length="2081" mass="239710">MRLVDFCVVVEMEETVGDETELGGRDEPSSSPGHSAPQESERLRAMELSSKPDIDLCPPLIDIKKAGEETTSKKSIVLSSETRKELAKQAKLTKEERRAQIDGRYKYLISRLADGIGLSEQQVEEAIIADDKFQFIEQFFAPSGLKKLLFFYQDVLQEVDFGVFDCTNGNILQGLEFFLSQIMVPALKSQQNWGAVKGGLKNSQIQDFLYSVDKFVGTLSSSRQNIEDKIQLTKVDIDIYISNLQNPSDYITAGSNTEVIEKLEEAVMIWIKQIKQVLVESEQMRREADDIGPSAELEHWKSRMSSFNSVLAEFYDKWNLDDSGCTEPVQDGNITVAANEAKDNVKYLYTLDKFFGPLAKASPVTMMEHVPSLMNTVCMIYCTSPYYNTSECMTSLLLKITNQMINTCKTYLCEGVSKIWDLDRQELQKRIQQCICLKEQYQTSFQRIKEELKENQSDRQFDFSENYIFGKFDTFCKRLEKISDMSNVMESLLELQRIKIEGIEEISTHYQSIATNTKSKQYDVLDHRKKEFEKDYLEFKNQIAALYESIQEFVDSWFQKTLTTEQMLGVLTKLEQIGENHIDLNEKYTVVLQQYSQDLEFVRKLYQKQKENPPIPRNMPPTLEMKKVVKSYNEMAAVLLEFELIYHRAWCMFADQARSALCASLLVRHPETKELLVNLDPVVLEVLYETKYLKKMHFEVPDVVFGLCADEEQIKRHQMDLQNLLINYKEYLNRIPVVLKPLMKPFIGQVEDALTPGLMHLSWTSLNINKFIEKVYSTLRELDHVVKEAADTLECRIERILEDMSNTALIILPEDEPIDVFSFLEQTEKLAISTAHKLSQQSQQVECSVYELVDTLKHRLKADAERTLEDSYACTHLDKKQKTRCQECLSCSYYNLIGQLCQKNTDSLVRCMKISLESLRHRLHVVDSRYQVTKFVETQRVPLFKSEIQLAIPNVVLRPSLEDIQSAVNKAVNMILSIAKDIPLWKFAYLHHKQQQIEQAAVELGDESKLTRMVALKPLDKQIIEHKDVNKVVIQLNTIILALKTEASDLLNSFSEFSGIWNKDPEEKVKEFIDTKPTMAEFQTQIRHFSQLEMQIRELPNHCVLESVDIATESLKIALIQECRSRQRAFGLALNKKSATDMDEIYSFIENVSKRLSRPIHDLDDVRGAMEALKEIRENEIKIDMTVGPIEESYSVLHKYNLLFQDGNTERVDGLAYAWKNLNTQALQVEDLLLKVQPDMKTDLLSGVQKFQVDTAEFYKDYDEKGPSEENILPHEASDRLQIFQAKFDELWRKYISLSGGEELFGLPVTEYPELHKIKRELSLLQKLYSLYNSVTASINGYNEILWNDLNIEKINNELLDFQNKIRKLPKALKEWQAFQHLKKKIDDFTESCPLLEMMANKAMMSRHWERIAQVTGHHFDVDSENFALKNIMDASLLKYKEDIEDICIGAVKEKDIEAKLKLVISEWSTHAFSFGQFKTRGELLLKGSDTLEKIALVEDSLMILGSLMSNRYNAPFKSTIQQWVQKLTNTAEIIENWITVQNLWIYLEAVFVGGDIAKQLPQAHLLSLFDNVNRVGFHEKNYDQILLFESQEGEQVNIIEPVLAQGNVEFWLGQLLNGIRKTIHTIIRQASMAISDSGFKLYDFQAMFPAQIGLLGIQMIWTRDAENALNSAKTDKKVMYTTNQKFLELLNDLIDMTTHNLTRMERTKYETLITIHVHQKDIFDDLVRMNIKSPSDFEWQKQSRFYFLEDLDKCIIQITDVEFTYCNEYLGCTDRLVITPLTDRCYITLAQALGMSMGGAPAGPAGTGKTETTKDMGKCLGKYVVVFNCSDQMDYRGLGRIYKGLAQSGAWGCFDEFNRIELPVLSVAAQQIYIVLQCKKNKKPQFTFTDGDVVDMDREFGIFLTMNPGYAGRQELPENLKVQFRTVAMMVPDRSIIMRVKLASAGFRDNQVLSRKFYTLYKLCEEQLSKQVHYDFGLRNILSVLRTLGAVKRSNPKEPEKTVVMRVLRDMNLSKLVDEDEPLFMSLINDLFPGITLDKAGYPELQSAIQKQTEKAGLIHHPPWILKLIQLYETQQVRHG</sequence>
<keyword evidence="11" id="KW-0505">Motor protein</keyword>
<evidence type="ECO:0000256" key="2">
    <source>
        <dbReference type="ARBA" id="ARBA00008887"/>
    </source>
</evidence>
<evidence type="ECO:0000256" key="1">
    <source>
        <dbReference type="ARBA" id="ARBA00004430"/>
    </source>
</evidence>
<keyword evidence="8" id="KW-0243">Dynein</keyword>
<keyword evidence="9" id="KW-0175">Coiled coil</keyword>
<evidence type="ECO:0000313" key="20">
    <source>
        <dbReference type="Proteomes" id="UP000233556"/>
    </source>
</evidence>
<evidence type="ECO:0000259" key="17">
    <source>
        <dbReference type="Pfam" id="PF12774"/>
    </source>
</evidence>
<evidence type="ECO:0000256" key="11">
    <source>
        <dbReference type="ARBA" id="ARBA00023175"/>
    </source>
</evidence>
<accession>A0A2I0US34</accession>
<evidence type="ECO:0000256" key="14">
    <source>
        <dbReference type="SAM" id="MobiDB-lite"/>
    </source>
</evidence>
<comment type="similarity">
    <text evidence="2">Belongs to the dynein heavy chain family.</text>
</comment>
<evidence type="ECO:0000256" key="3">
    <source>
        <dbReference type="ARBA" id="ARBA00022490"/>
    </source>
</evidence>
<dbReference type="Gene3D" id="1.20.58.1120">
    <property type="match status" value="1"/>
</dbReference>
<dbReference type="PANTHER" id="PTHR46532:SF13">
    <property type="entry name" value="CYTOPLASMIC DYNEIN 1 HEAVY CHAIN 1"/>
    <property type="match status" value="1"/>
</dbReference>